<evidence type="ECO:0000256" key="1">
    <source>
        <dbReference type="ARBA" id="ARBA00004141"/>
    </source>
</evidence>
<dbReference type="Proteomes" id="UP001162001">
    <property type="component" value="Segment"/>
</dbReference>
<keyword evidence="13" id="KW-0443">Lipid metabolism</keyword>
<feature type="transmembrane region" description="Helical" evidence="19">
    <location>
        <begin position="268"/>
        <end position="292"/>
    </location>
</feature>
<keyword evidence="4" id="KW-0444">Lipid biosynthesis</keyword>
<evidence type="ECO:0000256" key="12">
    <source>
        <dbReference type="ARBA" id="ARBA00023011"/>
    </source>
</evidence>
<evidence type="ECO:0000256" key="13">
    <source>
        <dbReference type="ARBA" id="ARBA00023098"/>
    </source>
</evidence>
<evidence type="ECO:0000256" key="16">
    <source>
        <dbReference type="ARBA" id="ARBA00023221"/>
    </source>
</evidence>
<sequence length="441" mass="51459">METWGRSITPCIKTKLTVLGLFLFAPLLTISMVTACLKYQGDMLSTIMDIIKCDFSKFPKFDMTVLIWLCIWIIFQYILAIMPDILNGYLPKYKGGWRNGQHTPAGNIIKYNINGLQAWIITHILYFFATYFGIIDPAIIAKKWGELFVAANIIGYSVCMLMYIKALYWSTHPEDDKKTGYHYYDIFMGIEFNPEIFGIDAKLFWNGRPGIIAWTLINASFASLQYQKYGYVSNSMIIVNLLQALYVVDFFWNENWYLKTIDIAHDHFGWYFAWGDSVWLPFCYTLQSVYLASNPTQISTIRSNLILLMGIIGYVIFRMTNYQKDFFRRNNGNCRIWGEKAKYLECEYTTTTGKVYKSKLLLSGFWSLARHMNYTGDIILSTAYCLPCGSNHTIPYFYAIYMTILLITRCMRDEGRCFSKYKDKWTIYCNIVKYRLIPGIF</sequence>
<dbReference type="GO" id="GO:0016020">
    <property type="term" value="C:membrane"/>
    <property type="evidence" value="ECO:0007669"/>
    <property type="project" value="UniProtKB-SubCell"/>
</dbReference>
<evidence type="ECO:0000256" key="7">
    <source>
        <dbReference type="ARBA" id="ARBA00022778"/>
    </source>
</evidence>
<comment type="pathway">
    <text evidence="2">Steroid biosynthesis; cholesterol biosynthesis.</text>
</comment>
<keyword evidence="15" id="KW-1207">Sterol metabolism</keyword>
<gene>
    <name evidence="20" type="ORF">Fadolivirus_1_1259</name>
</gene>
<evidence type="ECO:0000313" key="20">
    <source>
        <dbReference type="EMBL" id="QKF94717.1"/>
    </source>
</evidence>
<evidence type="ECO:0000256" key="17">
    <source>
        <dbReference type="ARBA" id="ARBA00038851"/>
    </source>
</evidence>
<dbReference type="Gene3D" id="1.20.120.1630">
    <property type="match status" value="1"/>
</dbReference>
<organism evidence="20 21">
    <name type="scientific">Fadolivirus FV1/VV64</name>
    <dbReference type="NCBI Taxonomy" id="3070911"/>
    <lineage>
        <taxon>Viruses</taxon>
        <taxon>Varidnaviria</taxon>
        <taxon>Bamfordvirae</taxon>
        <taxon>Nucleocytoviricota</taxon>
        <taxon>Megaviricetes</taxon>
        <taxon>Imitervirales</taxon>
        <taxon>Mimiviridae</taxon>
        <taxon>Klosneuvirinae</taxon>
        <taxon>Fadolivirus</taxon>
        <taxon>Fadolivirus algeromassiliense</taxon>
    </lineage>
</organism>
<comment type="similarity">
    <text evidence="3">Belongs to the ERG4/ERG24 family.</text>
</comment>
<dbReference type="GO" id="GO:0006695">
    <property type="term" value="P:cholesterol biosynthetic process"/>
    <property type="evidence" value="ECO:0007669"/>
    <property type="project" value="UniProtKB-KW"/>
</dbReference>
<evidence type="ECO:0000256" key="9">
    <source>
        <dbReference type="ARBA" id="ARBA00022955"/>
    </source>
</evidence>
<dbReference type="Pfam" id="PF01222">
    <property type="entry name" value="ERG4_ERG24"/>
    <property type="match status" value="1"/>
</dbReference>
<comment type="subcellular location">
    <subcellularLocation>
        <location evidence="1">Membrane</location>
        <topology evidence="1">Multi-pass membrane protein</topology>
    </subcellularLocation>
</comment>
<reference evidence="20 21" key="1">
    <citation type="submission" date="2020-04" db="EMBL/GenBank/DDBJ databases">
        <title>Advantages and limits of metagenomic assembly and binning of a giant virus.</title>
        <authorList>
            <person name="Schulz F."/>
            <person name="Andreani J."/>
            <person name="Francis R."/>
            <person name="Boudjemaa H."/>
            <person name="Bou Khalil J.Y."/>
            <person name="Lee J."/>
            <person name="La Scola B."/>
            <person name="Woyke T."/>
        </authorList>
    </citation>
    <scope>NUCLEOTIDE SEQUENCE [LARGE SCALE GENOMIC DNA]</scope>
    <source>
        <strain evidence="20 21">FV1/VV64</strain>
    </source>
</reference>
<evidence type="ECO:0000256" key="18">
    <source>
        <dbReference type="ARBA" id="ARBA00042688"/>
    </source>
</evidence>
<keyword evidence="12" id="KW-0756">Sterol biosynthesis</keyword>
<keyword evidence="11" id="KW-0560">Oxidoreductase</keyword>
<keyword evidence="6 19" id="KW-0812">Transmembrane</keyword>
<dbReference type="PANTHER" id="PTHR21257:SF38">
    <property type="entry name" value="7-DEHYDROCHOLESTEROL REDUCTASE"/>
    <property type="match status" value="1"/>
</dbReference>
<evidence type="ECO:0000256" key="14">
    <source>
        <dbReference type="ARBA" id="ARBA00023136"/>
    </source>
</evidence>
<protein>
    <recommendedName>
        <fullName evidence="17">7-dehydrocholesterol reductase</fullName>
        <ecNumber evidence="17">1.3.1.21</ecNumber>
    </recommendedName>
    <alternativeName>
        <fullName evidence="18">Sterol Delta(7)-reductase</fullName>
    </alternativeName>
</protein>
<evidence type="ECO:0000256" key="11">
    <source>
        <dbReference type="ARBA" id="ARBA00023002"/>
    </source>
</evidence>
<feature type="transmembrane region" description="Helical" evidence="19">
    <location>
        <begin position="111"/>
        <end position="135"/>
    </location>
</feature>
<evidence type="ECO:0000256" key="2">
    <source>
        <dbReference type="ARBA" id="ARBA00004770"/>
    </source>
</evidence>
<keyword evidence="7" id="KW-0152">Cholesterol biosynthesis</keyword>
<keyword evidence="21" id="KW-1185">Reference proteome</keyword>
<evidence type="ECO:0000313" key="21">
    <source>
        <dbReference type="Proteomes" id="UP001162001"/>
    </source>
</evidence>
<keyword evidence="10 19" id="KW-1133">Transmembrane helix</keyword>
<keyword evidence="5" id="KW-0153">Cholesterol metabolism</keyword>
<evidence type="ECO:0000256" key="19">
    <source>
        <dbReference type="SAM" id="Phobius"/>
    </source>
</evidence>
<dbReference type="InterPro" id="IPR001171">
    <property type="entry name" value="ERG24_DHCR-like"/>
</dbReference>
<proteinExistence type="inferred from homology"/>
<evidence type="ECO:0000256" key="4">
    <source>
        <dbReference type="ARBA" id="ARBA00022516"/>
    </source>
</evidence>
<keyword evidence="9" id="KW-0752">Steroid biosynthesis</keyword>
<dbReference type="PANTHER" id="PTHR21257">
    <property type="entry name" value="DELTA(14)-STEROL REDUCTASE"/>
    <property type="match status" value="1"/>
</dbReference>
<dbReference type="GO" id="GO:0016132">
    <property type="term" value="P:brassinosteroid biosynthetic process"/>
    <property type="evidence" value="ECO:0007669"/>
    <property type="project" value="TreeGrafter"/>
</dbReference>
<keyword evidence="14 19" id="KW-0472">Membrane</keyword>
<evidence type="ECO:0000256" key="5">
    <source>
        <dbReference type="ARBA" id="ARBA00022548"/>
    </source>
</evidence>
<feature type="transmembrane region" description="Helical" evidence="19">
    <location>
        <begin position="65"/>
        <end position="90"/>
    </location>
</feature>
<feature type="transmembrane region" description="Helical" evidence="19">
    <location>
        <begin position="304"/>
        <end position="320"/>
    </location>
</feature>
<evidence type="ECO:0000256" key="10">
    <source>
        <dbReference type="ARBA" id="ARBA00022989"/>
    </source>
</evidence>
<keyword evidence="16" id="KW-0753">Steroid metabolism</keyword>
<dbReference type="EC" id="1.3.1.21" evidence="17"/>
<evidence type="ECO:0000256" key="8">
    <source>
        <dbReference type="ARBA" id="ARBA00022857"/>
    </source>
</evidence>
<evidence type="ECO:0000256" key="15">
    <source>
        <dbReference type="ARBA" id="ARBA00023166"/>
    </source>
</evidence>
<dbReference type="GO" id="GO:0047598">
    <property type="term" value="F:7-dehydrocholesterol reductase activity"/>
    <property type="evidence" value="ECO:0007669"/>
    <property type="project" value="UniProtKB-EC"/>
</dbReference>
<dbReference type="FunFam" id="1.20.120.1630:FF:000004">
    <property type="entry name" value="7-dehydrocholesterol reductase"/>
    <property type="match status" value="1"/>
</dbReference>
<evidence type="ECO:0000256" key="6">
    <source>
        <dbReference type="ARBA" id="ARBA00022692"/>
    </source>
</evidence>
<feature type="transmembrane region" description="Helical" evidence="19">
    <location>
        <begin position="229"/>
        <end position="248"/>
    </location>
</feature>
<evidence type="ECO:0000256" key="3">
    <source>
        <dbReference type="ARBA" id="ARBA00005402"/>
    </source>
</evidence>
<name>A0A7D3V971_9VIRU</name>
<dbReference type="EMBL" id="MT418680">
    <property type="protein sequence ID" value="QKF94717.1"/>
    <property type="molecule type" value="Genomic_DNA"/>
</dbReference>
<feature type="transmembrane region" description="Helical" evidence="19">
    <location>
        <begin position="147"/>
        <end position="168"/>
    </location>
</feature>
<accession>A0A7D3V971</accession>
<keyword evidence="8" id="KW-0521">NADP</keyword>